<accession>A0A0D1CNZ4</accession>
<feature type="region of interest" description="Disordered" evidence="1">
    <location>
        <begin position="1"/>
        <end position="38"/>
    </location>
</feature>
<evidence type="ECO:0000256" key="1">
    <source>
        <dbReference type="SAM" id="MobiDB-lite"/>
    </source>
</evidence>
<dbReference type="AlphaFoldDB" id="A0A0D1CNZ4"/>
<protein>
    <submittedName>
        <fullName evidence="2">Uncharacterized protein</fullName>
    </submittedName>
</protein>
<evidence type="ECO:0000313" key="2">
    <source>
        <dbReference type="EMBL" id="KIT16487.1"/>
    </source>
</evidence>
<evidence type="ECO:0000313" key="3">
    <source>
        <dbReference type="Proteomes" id="UP000032232"/>
    </source>
</evidence>
<proteinExistence type="predicted"/>
<comment type="caution">
    <text evidence="2">The sequence shown here is derived from an EMBL/GenBank/DDBJ whole genome shotgun (WGS) entry which is preliminary data.</text>
</comment>
<organism evidence="2 3">
    <name type="scientific">Jannaschia aquimarina</name>
    <dbReference type="NCBI Taxonomy" id="935700"/>
    <lineage>
        <taxon>Bacteria</taxon>
        <taxon>Pseudomonadati</taxon>
        <taxon>Pseudomonadota</taxon>
        <taxon>Alphaproteobacteria</taxon>
        <taxon>Rhodobacterales</taxon>
        <taxon>Roseobacteraceae</taxon>
        <taxon>Jannaschia</taxon>
    </lineage>
</organism>
<dbReference type="EMBL" id="JYFE01000032">
    <property type="protein sequence ID" value="KIT16487.1"/>
    <property type="molecule type" value="Genomic_DNA"/>
</dbReference>
<dbReference type="Proteomes" id="UP000032232">
    <property type="component" value="Unassembled WGS sequence"/>
</dbReference>
<name>A0A0D1CNZ4_9RHOB</name>
<dbReference type="PATRIC" id="fig|935700.4.peg.1780"/>
<gene>
    <name evidence="2" type="ORF">jaqu_17150</name>
</gene>
<sequence length="38" mass="3962">MTGPTIDQGIAPHHAVSDRAGMASELSRRPTTGIGCIR</sequence>
<reference evidence="2 3" key="1">
    <citation type="submission" date="2015-02" db="EMBL/GenBank/DDBJ databases">
        <title>Genome Sequence of Jannaschia aquimarina DSM28248, a member of the Roseobacter clade.</title>
        <authorList>
            <person name="Voget S."/>
            <person name="Daniel R."/>
        </authorList>
    </citation>
    <scope>NUCLEOTIDE SEQUENCE [LARGE SCALE GENOMIC DNA]</scope>
    <source>
        <strain evidence="2 3">GSW-M26</strain>
    </source>
</reference>
<keyword evidence="3" id="KW-1185">Reference proteome</keyword>